<dbReference type="Gene3D" id="3.90.132.10">
    <property type="entry name" value="Leishmanolysin , domain 2"/>
    <property type="match status" value="1"/>
</dbReference>
<dbReference type="FunFam" id="2.30.34.10:FF:000003">
    <property type="entry name" value="Major surface protease gp63, putative"/>
    <property type="match status" value="1"/>
</dbReference>
<dbReference type="KEGG" id="tbr:Tb11.12.0006"/>
<evidence type="ECO:0000256" key="6">
    <source>
        <dbReference type="ARBA" id="ARBA00022729"/>
    </source>
</evidence>
<evidence type="ECO:0000256" key="5">
    <source>
        <dbReference type="ARBA" id="ARBA00022723"/>
    </source>
</evidence>
<dbReference type="STRING" id="185431.Q384F7"/>
<keyword evidence="6" id="KW-0732">Signal</keyword>
<evidence type="ECO:0000313" key="19">
    <source>
        <dbReference type="Proteomes" id="UP000008524"/>
    </source>
</evidence>
<keyword evidence="12" id="KW-0865">Zymogen</keyword>
<dbReference type="EMBL" id="CH464491">
    <property type="protein sequence ID" value="EAN79824.1"/>
    <property type="molecule type" value="Genomic_DNA"/>
</dbReference>
<dbReference type="Gene3D" id="2.10.55.10">
    <property type="entry name" value="Leishmanolysin domain 3"/>
    <property type="match status" value="1"/>
</dbReference>
<keyword evidence="9" id="KW-0130">Cell adhesion</keyword>
<comment type="similarity">
    <text evidence="3 17">Belongs to the peptidase M8 family.</text>
</comment>
<comment type="subcellular location">
    <subcellularLocation>
        <location evidence="2">Membrane</location>
    </subcellularLocation>
</comment>
<evidence type="ECO:0000256" key="16">
    <source>
        <dbReference type="PIRSR" id="PIRSR601577-2"/>
    </source>
</evidence>
<dbReference type="EC" id="3.4.24.-" evidence="17"/>
<keyword evidence="10 16" id="KW-0482">Metalloprotease</keyword>
<evidence type="ECO:0000256" key="11">
    <source>
        <dbReference type="ARBA" id="ARBA00023136"/>
    </source>
</evidence>
<reference evidence="18 19" key="1">
    <citation type="journal article" date="2005" name="Science">
        <title>Comparative genomics of trypanosomatid parasitic protozoa.</title>
        <authorList>
            <person name="El-Sayed N.M."/>
            <person name="Myler P.J."/>
            <person name="Blandin G."/>
            <person name="Berriman M."/>
            <person name="Crabtree J."/>
            <person name="Aggarwal G."/>
            <person name="Caler E."/>
            <person name="Renauld H."/>
            <person name="Worthey E.A."/>
            <person name="Hertz-Fowler C."/>
            <person name="Ghedin E."/>
            <person name="Peacock C."/>
            <person name="Bartholomeu D.C."/>
            <person name="Haas B.J."/>
            <person name="Tran A.N."/>
            <person name="Wortman J.R."/>
            <person name="Alsmark U.C."/>
            <person name="Angiuoli S."/>
            <person name="Anupama A."/>
            <person name="Badger J."/>
            <person name="Bringaud F."/>
            <person name="Cadag E."/>
            <person name="Carlton J.M."/>
            <person name="Cerqueira G.C."/>
            <person name="Creasy T."/>
            <person name="Delcher A.L."/>
            <person name="Djikeng A."/>
            <person name="Embley T.M."/>
            <person name="Hauser C."/>
            <person name="Ivens A.C."/>
            <person name="Kummerfeld S.K."/>
            <person name="Pereira-Leal J.B."/>
            <person name="Nilsson D."/>
            <person name="Peterson J."/>
            <person name="Salzberg S.L."/>
            <person name="Shallom J."/>
            <person name="Silva J.C."/>
            <person name="Sundaram J."/>
            <person name="Westenberger S."/>
            <person name="White O."/>
            <person name="Melville S.E."/>
            <person name="Donelson J.E."/>
            <person name="Andersson B."/>
            <person name="Stuart K.D."/>
            <person name="Hall N."/>
        </authorList>
    </citation>
    <scope>NUCLEOTIDE SEQUENCE [LARGE SCALE GENOMIC DNA]</scope>
    <source>
        <strain evidence="18 19">927/4 GUTat10.1</strain>
    </source>
</reference>
<dbReference type="AlphaFoldDB" id="Q384F7"/>
<dbReference type="Pfam" id="PF01457">
    <property type="entry name" value="Peptidase_M8"/>
    <property type="match status" value="1"/>
</dbReference>
<comment type="cofactor">
    <cofactor evidence="16 17">
        <name>Zn(2+)</name>
        <dbReference type="ChEBI" id="CHEBI:29105"/>
    </cofactor>
    <text evidence="16 17">Binds 1 zinc ion per subunit.</text>
</comment>
<dbReference type="GO" id="GO:0031981">
    <property type="term" value="C:nuclear lumen"/>
    <property type="evidence" value="ECO:0000314"/>
    <property type="project" value="GeneDB"/>
</dbReference>
<evidence type="ECO:0000256" key="9">
    <source>
        <dbReference type="ARBA" id="ARBA00022889"/>
    </source>
</evidence>
<comment type="catalytic activity">
    <reaction evidence="1">
        <text>Preference for hydrophobic residues at P1 and P1' and basic residues at P2' and P3'. A model nonapeptide is cleaved at -Ala-Tyr-|-Leu-Lys-Lys-.</text>
        <dbReference type="EC" id="3.4.24.36"/>
    </reaction>
</comment>
<evidence type="ECO:0000313" key="18">
    <source>
        <dbReference type="EMBL" id="EAN79824.1"/>
    </source>
</evidence>
<dbReference type="InterPro" id="IPR001577">
    <property type="entry name" value="Peptidase_M8"/>
</dbReference>
<dbReference type="RefSeq" id="XP_828936.1">
    <property type="nucleotide sequence ID" value="XM_823843.1"/>
</dbReference>
<dbReference type="GeneID" id="3665092"/>
<reference evidence="18 19" key="2">
    <citation type="journal article" date="2005" name="Science">
        <title>The genome of the African trypanosome Trypanosoma brucei.</title>
        <authorList>
            <person name="Berriman M."/>
            <person name="Ghedin E."/>
            <person name="Hertz-Fowler C."/>
            <person name="Blandin G."/>
            <person name="Renauld H."/>
            <person name="Bartholomeu D.C."/>
            <person name="Lennard N.J."/>
            <person name="Caler E."/>
            <person name="Hamlin N.E."/>
            <person name="Haas B."/>
            <person name="Bohme U."/>
            <person name="Hannick L."/>
            <person name="Aslett M.A."/>
            <person name="Shallom J."/>
            <person name="Marcello L."/>
            <person name="Hou L."/>
            <person name="Wickstead B."/>
            <person name="Alsmark U.C."/>
            <person name="Arrowsmith C."/>
            <person name="Atkin R.J."/>
            <person name="Barron A.J."/>
            <person name="Bringaud F."/>
            <person name="Brooks K."/>
            <person name="Carrington M."/>
            <person name="Cherevach I."/>
            <person name="Chillingworth T.J."/>
            <person name="Churcher C."/>
            <person name="Clark L.N."/>
            <person name="Corton C.H."/>
            <person name="Cronin A."/>
            <person name="Davies R.M."/>
            <person name="Doggett J."/>
            <person name="Djikeng A."/>
            <person name="Feldblyum T."/>
            <person name="Field M.C."/>
            <person name="Fraser A."/>
            <person name="Goodhead I."/>
            <person name="Hance Z."/>
            <person name="Harper D."/>
            <person name="Harris B.R."/>
            <person name="Hauser H."/>
            <person name="Hostetler J."/>
            <person name="Ivens A."/>
            <person name="Jagels K."/>
            <person name="Johnson D."/>
            <person name="Johnson J."/>
            <person name="Jones K."/>
            <person name="Kerhornou A.X."/>
            <person name="Koo H."/>
            <person name="Larke N."/>
            <person name="Landfear S."/>
            <person name="Larkin C."/>
            <person name="Leech V."/>
            <person name="Line A."/>
            <person name="Lord A."/>
            <person name="Macleod A."/>
            <person name="Mooney P.J."/>
            <person name="Moule S."/>
            <person name="Martin D.M."/>
            <person name="Morgan G.W."/>
            <person name="Mungall K."/>
            <person name="Norbertczak H."/>
            <person name="Ormond D."/>
            <person name="Pai G."/>
            <person name="Peacock C.S."/>
            <person name="Peterson J."/>
            <person name="Quail M.A."/>
            <person name="Rabbinowitsch E."/>
            <person name="Rajandream M.A."/>
            <person name="Reitter C."/>
            <person name="Salzberg S.L."/>
            <person name="Sanders M."/>
            <person name="Schobel S."/>
            <person name="Sharp S."/>
            <person name="Simmonds M."/>
            <person name="Simpson A.J."/>
            <person name="Tallon L."/>
            <person name="Turner C.M."/>
            <person name="Tait A."/>
            <person name="Tivey A.R."/>
            <person name="Van Aken S."/>
            <person name="Walker D."/>
            <person name="Wanless D."/>
            <person name="Wang S."/>
            <person name="White B."/>
            <person name="White O."/>
            <person name="Whitehead S."/>
            <person name="Woodward J."/>
            <person name="Wortman J."/>
            <person name="Adams M.D."/>
            <person name="Embley T.M."/>
            <person name="Gull K."/>
            <person name="Ullu E."/>
            <person name="Barry J.D."/>
            <person name="Fairlamb A.H."/>
            <person name="Opperdoes F."/>
            <person name="Barrell B.G."/>
            <person name="Donelson J.E."/>
            <person name="Hall N."/>
            <person name="Fraser C.M."/>
            <person name="Melville S.E."/>
            <person name="El-Sayed N.M."/>
        </authorList>
    </citation>
    <scope>NUCLEOTIDE SEQUENCE [LARGE SCALE GENOMIC DNA]</scope>
    <source>
        <strain evidence="18 19">927/4 GUTat10.1</strain>
    </source>
</reference>
<evidence type="ECO:0000256" key="12">
    <source>
        <dbReference type="ARBA" id="ARBA00023145"/>
    </source>
</evidence>
<dbReference type="InParanoid" id="Q384F7"/>
<keyword evidence="19" id="KW-1185">Reference proteome</keyword>
<dbReference type="eggNOG" id="KOG2556">
    <property type="taxonomic scope" value="Eukaryota"/>
</dbReference>
<feature type="active site" evidence="15">
    <location>
        <position position="305"/>
    </location>
</feature>
<keyword evidence="4 17" id="KW-0645">Protease</keyword>
<evidence type="ECO:0000256" key="1">
    <source>
        <dbReference type="ARBA" id="ARBA00001249"/>
    </source>
</evidence>
<keyword evidence="13" id="KW-1015">Disulfide bond</keyword>
<dbReference type="PANTHER" id="PTHR10942:SF0">
    <property type="entry name" value="LEISHMANOLYSIN-LIKE PEPTIDASE"/>
    <property type="match status" value="1"/>
</dbReference>
<dbReference type="OrthoDB" id="262619at2759"/>
<dbReference type="GO" id="GO:0007155">
    <property type="term" value="P:cell adhesion"/>
    <property type="evidence" value="ECO:0000255"/>
    <property type="project" value="GeneDB"/>
</dbReference>
<dbReference type="GO" id="GO:0016020">
    <property type="term" value="C:membrane"/>
    <property type="evidence" value="ECO:0000255"/>
    <property type="project" value="GeneDB"/>
</dbReference>
<evidence type="ECO:0000256" key="8">
    <source>
        <dbReference type="ARBA" id="ARBA00022833"/>
    </source>
</evidence>
<evidence type="ECO:0000256" key="17">
    <source>
        <dbReference type="RuleBase" id="RU366077"/>
    </source>
</evidence>
<evidence type="ECO:0000256" key="2">
    <source>
        <dbReference type="ARBA" id="ARBA00004370"/>
    </source>
</evidence>
<dbReference type="PaxDb" id="5691-EAN79824"/>
<keyword evidence="7 17" id="KW-0378">Hydrolase</keyword>
<dbReference type="GO" id="GO:0046872">
    <property type="term" value="F:metal ion binding"/>
    <property type="evidence" value="ECO:0007669"/>
    <property type="project" value="UniProtKB-KW"/>
</dbReference>
<name>Q384F7_TRYB2</name>
<evidence type="ECO:0000256" key="7">
    <source>
        <dbReference type="ARBA" id="ARBA00022801"/>
    </source>
</evidence>
<dbReference type="GO" id="GO:0008233">
    <property type="term" value="F:peptidase activity"/>
    <property type="evidence" value="ECO:0000318"/>
    <property type="project" value="GO_Central"/>
</dbReference>
<evidence type="ECO:0000256" key="10">
    <source>
        <dbReference type="ARBA" id="ARBA00023049"/>
    </source>
</evidence>
<evidence type="ECO:0000256" key="13">
    <source>
        <dbReference type="ARBA" id="ARBA00023157"/>
    </source>
</evidence>
<dbReference type="FunFam" id="3.90.132.10:FF:000001">
    <property type="entry name" value="leishmanolysin-like peptidase isoform X2"/>
    <property type="match status" value="1"/>
</dbReference>
<dbReference type="GO" id="GO:0006508">
    <property type="term" value="P:proteolysis"/>
    <property type="evidence" value="ECO:0000255"/>
    <property type="project" value="GeneDB"/>
</dbReference>
<sequence>MTTFPPVVYCTADATVSPSPAVCLLTAGCRRPCCSWRIALKVSFSQTPIAQCFSYNLLSFALCLRLCVAMRLRTQVVGIGQLRTSFTSRICMGRRSNSVFFHLWLSFASLCLGNSDSSEGSPPVSNGTSPVVLSDQSVANMEANDSQWKPIRIVVSAKDLDDSLKYCVVAGVPRPDFMGGTLRCKTGDVLTNEKRLILTEHALPSAIHLHAERLLVGMEIDNIVVPEFDSPACKSFTVPIHHRSVGVPQADIILYVASGPAPHDGPAYATTCASLLSGRPIAGAINFSPSAITESYLYIRTVAHEIAHVLGFNFEAMKQLNMVGTKNIRGKSSVKVVKTPNVVKVARQYYGCGKITGMELEDNGDDSVRNSHWKRRIARDDLMTAIMGVSHYSELTLAFFLDTGFYRVNWEKGERMRWGHGAGCSFIEGKCMENNETNFPDMFCNDSAETLSCTHDRQALGRCTVHSYAVPIEESVRYFTMSWVGGSDNNLMDYCPVVEPYTDSYCRDGRRELLPGSRIGESSRCVKGEGLVAFTTHVGDICVEIHCGKRRGVSIRYSGDDSWHVCPEGGHVTPDKTFSEGRIVCPKWEEVCDDNAMTLSCLAAVFAIFVSALSLVV</sequence>
<accession>Q384F7</accession>
<dbReference type="PRINTS" id="PR00782">
    <property type="entry name" value="LSHMANOLYSIN"/>
</dbReference>
<feature type="binding site" evidence="16">
    <location>
        <position position="372"/>
    </location>
    <ligand>
        <name>Zn(2+)</name>
        <dbReference type="ChEBI" id="CHEBI:29105"/>
        <note>catalytic</note>
    </ligand>
</feature>
<dbReference type="GO" id="GO:0005737">
    <property type="term" value="C:cytoplasm"/>
    <property type="evidence" value="ECO:0000314"/>
    <property type="project" value="GeneDB"/>
</dbReference>
<dbReference type="GO" id="GO:0004222">
    <property type="term" value="F:metalloendopeptidase activity"/>
    <property type="evidence" value="ECO:0000255"/>
    <property type="project" value="GeneDB"/>
</dbReference>
<dbReference type="Proteomes" id="UP000008524">
    <property type="component" value="Chromosome 11"/>
</dbReference>
<dbReference type="FunFam" id="2.10.55.10:FF:000003">
    <property type="entry name" value="MSP-A1 surface protease homolog"/>
    <property type="match status" value="1"/>
</dbReference>
<feature type="binding site" evidence="16">
    <location>
        <position position="308"/>
    </location>
    <ligand>
        <name>Zn(2+)</name>
        <dbReference type="ChEBI" id="CHEBI:29105"/>
        <note>catalytic</note>
    </ligand>
</feature>
<gene>
    <name evidence="18" type="ORF">Tb11.12.0006</name>
</gene>
<dbReference type="Gene3D" id="2.30.34.10">
    <property type="entry name" value="Leishmanolysin domain 4"/>
    <property type="match status" value="1"/>
</dbReference>
<organism evidence="18 19">
    <name type="scientific">Trypanosoma brucei brucei (strain 927/4 GUTat10.1)</name>
    <dbReference type="NCBI Taxonomy" id="185431"/>
    <lineage>
        <taxon>Eukaryota</taxon>
        <taxon>Discoba</taxon>
        <taxon>Euglenozoa</taxon>
        <taxon>Kinetoplastea</taxon>
        <taxon>Metakinetoplastina</taxon>
        <taxon>Trypanosomatida</taxon>
        <taxon>Trypanosomatidae</taxon>
        <taxon>Trypanosoma</taxon>
    </lineage>
</organism>
<keyword evidence="8 16" id="KW-0862">Zinc</keyword>
<dbReference type="Gene3D" id="3.10.170.20">
    <property type="match status" value="1"/>
</dbReference>
<keyword evidence="5 16" id="KW-0479">Metal-binding</keyword>
<dbReference type="GO" id="GO:0097014">
    <property type="term" value="C:ciliary plasm"/>
    <property type="evidence" value="ECO:0000314"/>
    <property type="project" value="GeneDB"/>
</dbReference>
<proteinExistence type="inferred from homology"/>
<evidence type="ECO:0000256" key="4">
    <source>
        <dbReference type="ARBA" id="ARBA00022670"/>
    </source>
</evidence>
<evidence type="ECO:0000256" key="15">
    <source>
        <dbReference type="PIRSR" id="PIRSR601577-1"/>
    </source>
</evidence>
<keyword evidence="14" id="KW-0325">Glycoprotein</keyword>
<dbReference type="PANTHER" id="PTHR10942">
    <property type="entry name" value="LEISHMANOLYSIN-LIKE PEPTIDASE"/>
    <property type="match status" value="1"/>
</dbReference>
<feature type="binding site" evidence="16">
    <location>
        <position position="304"/>
    </location>
    <ligand>
        <name>Zn(2+)</name>
        <dbReference type="ChEBI" id="CHEBI:29105"/>
        <note>catalytic</note>
    </ligand>
</feature>
<protein>
    <recommendedName>
        <fullName evidence="17">Leishmanolysin-like peptidase</fullName>
        <ecNumber evidence="17">3.4.24.-</ecNumber>
    </recommendedName>
</protein>
<dbReference type="SUPFAM" id="SSF55486">
    <property type="entry name" value="Metalloproteases ('zincins'), catalytic domain"/>
    <property type="match status" value="1"/>
</dbReference>
<evidence type="ECO:0000256" key="3">
    <source>
        <dbReference type="ARBA" id="ARBA00005860"/>
    </source>
</evidence>
<keyword evidence="11" id="KW-0472">Membrane</keyword>
<evidence type="ECO:0000256" key="14">
    <source>
        <dbReference type="ARBA" id="ARBA00023180"/>
    </source>
</evidence>